<comment type="subcellular location">
    <subcellularLocation>
        <location evidence="1">Cell membrane</location>
        <topology evidence="1">Multi-pass membrane protein</topology>
    </subcellularLocation>
</comment>
<evidence type="ECO:0000256" key="3">
    <source>
        <dbReference type="ARBA" id="ARBA00022475"/>
    </source>
</evidence>
<dbReference type="InterPro" id="IPR044751">
    <property type="entry name" value="Ion_transp-like_CBS"/>
</dbReference>
<dbReference type="GO" id="GO:0005886">
    <property type="term" value="C:plasma membrane"/>
    <property type="evidence" value="ECO:0007669"/>
    <property type="project" value="UniProtKB-SubCell"/>
</dbReference>
<evidence type="ECO:0000256" key="7">
    <source>
        <dbReference type="ARBA" id="ARBA00023122"/>
    </source>
</evidence>
<evidence type="ECO:0000256" key="4">
    <source>
        <dbReference type="ARBA" id="ARBA00022692"/>
    </source>
</evidence>
<feature type="transmembrane region" description="Helical" evidence="11">
    <location>
        <begin position="90"/>
        <end position="109"/>
    </location>
</feature>
<evidence type="ECO:0000313" key="14">
    <source>
        <dbReference type="EMBL" id="MBI3128061.1"/>
    </source>
</evidence>
<evidence type="ECO:0000256" key="2">
    <source>
        <dbReference type="ARBA" id="ARBA00006337"/>
    </source>
</evidence>
<protein>
    <submittedName>
        <fullName evidence="14">HlyC/CorC family transporter</fullName>
    </submittedName>
</protein>
<dbReference type="CDD" id="cd04590">
    <property type="entry name" value="CBS_pair_CorC_HlyC_assoc"/>
    <property type="match status" value="1"/>
</dbReference>
<feature type="domain" description="CBS" evidence="12">
    <location>
        <begin position="271"/>
        <end position="328"/>
    </location>
</feature>
<dbReference type="GO" id="GO:0050660">
    <property type="term" value="F:flavin adenine dinucleotide binding"/>
    <property type="evidence" value="ECO:0007669"/>
    <property type="project" value="InterPro"/>
</dbReference>
<organism evidence="14 15">
    <name type="scientific">Tectimicrobiota bacterium</name>
    <dbReference type="NCBI Taxonomy" id="2528274"/>
    <lineage>
        <taxon>Bacteria</taxon>
        <taxon>Pseudomonadati</taxon>
        <taxon>Nitrospinota/Tectimicrobiota group</taxon>
        <taxon>Candidatus Tectimicrobiota</taxon>
    </lineage>
</organism>
<dbReference type="PROSITE" id="PS51846">
    <property type="entry name" value="CNNM"/>
    <property type="match status" value="1"/>
</dbReference>
<dbReference type="Pfam" id="PF03471">
    <property type="entry name" value="CorC_HlyC"/>
    <property type="match status" value="1"/>
</dbReference>
<dbReference type="Pfam" id="PF00571">
    <property type="entry name" value="CBS"/>
    <property type="match status" value="2"/>
</dbReference>
<dbReference type="EMBL" id="JACPUR010000023">
    <property type="protein sequence ID" value="MBI3128061.1"/>
    <property type="molecule type" value="Genomic_DNA"/>
</dbReference>
<dbReference type="PANTHER" id="PTHR22777:SF32">
    <property type="entry name" value="UPF0053 INNER MEMBRANE PROTEIN YFJD"/>
    <property type="match status" value="1"/>
</dbReference>
<feature type="transmembrane region" description="Helical" evidence="11">
    <location>
        <begin position="63"/>
        <end position="83"/>
    </location>
</feature>
<reference evidence="14" key="1">
    <citation type="submission" date="2020-07" db="EMBL/GenBank/DDBJ databases">
        <title>Huge and variable diversity of episymbiotic CPR bacteria and DPANN archaea in groundwater ecosystems.</title>
        <authorList>
            <person name="He C.Y."/>
            <person name="Keren R."/>
            <person name="Whittaker M."/>
            <person name="Farag I.F."/>
            <person name="Doudna J."/>
            <person name="Cate J.H.D."/>
            <person name="Banfield J.F."/>
        </authorList>
    </citation>
    <scope>NUCLEOTIDE SEQUENCE</scope>
    <source>
        <strain evidence="14">NC_groundwater_763_Ag_S-0.2um_68_21</strain>
    </source>
</reference>
<evidence type="ECO:0000256" key="9">
    <source>
        <dbReference type="PROSITE-ProRule" id="PRU00703"/>
    </source>
</evidence>
<dbReference type="SMART" id="SM00116">
    <property type="entry name" value="CBS"/>
    <property type="match status" value="2"/>
</dbReference>
<feature type="domain" description="CNNM transmembrane" evidence="13">
    <location>
        <begin position="1"/>
        <end position="186"/>
    </location>
</feature>
<dbReference type="FunFam" id="3.10.580.10:FF:000002">
    <property type="entry name" value="Magnesium/cobalt efflux protein CorC"/>
    <property type="match status" value="1"/>
</dbReference>
<feature type="domain" description="CBS" evidence="12">
    <location>
        <begin position="205"/>
        <end position="265"/>
    </location>
</feature>
<gene>
    <name evidence="14" type="ORF">HYZ11_10695</name>
</gene>
<keyword evidence="3" id="KW-1003">Cell membrane</keyword>
<dbReference type="InterPro" id="IPR036318">
    <property type="entry name" value="FAD-bd_PCMH-like_sf"/>
</dbReference>
<keyword evidence="6 10" id="KW-1133">Transmembrane helix</keyword>
<evidence type="ECO:0000256" key="8">
    <source>
        <dbReference type="ARBA" id="ARBA00023136"/>
    </source>
</evidence>
<keyword evidence="4 10" id="KW-0812">Transmembrane</keyword>
<evidence type="ECO:0000313" key="15">
    <source>
        <dbReference type="Proteomes" id="UP000782312"/>
    </source>
</evidence>
<dbReference type="InterPro" id="IPR005170">
    <property type="entry name" value="Transptr-assoc_dom"/>
</dbReference>
<dbReference type="Proteomes" id="UP000782312">
    <property type="component" value="Unassembled WGS sequence"/>
</dbReference>
<dbReference type="SUPFAM" id="SSF54631">
    <property type="entry name" value="CBS-domain pair"/>
    <property type="match status" value="1"/>
</dbReference>
<comment type="similarity">
    <text evidence="2">Belongs to the UPF0053 family.</text>
</comment>
<evidence type="ECO:0000256" key="5">
    <source>
        <dbReference type="ARBA" id="ARBA00022737"/>
    </source>
</evidence>
<dbReference type="PANTHER" id="PTHR22777">
    <property type="entry name" value="HEMOLYSIN-RELATED"/>
    <property type="match status" value="1"/>
</dbReference>
<dbReference type="SUPFAM" id="SSF56176">
    <property type="entry name" value="FAD-binding/transporter-associated domain-like"/>
    <property type="match status" value="1"/>
</dbReference>
<evidence type="ECO:0000256" key="1">
    <source>
        <dbReference type="ARBA" id="ARBA00004651"/>
    </source>
</evidence>
<dbReference type="InterPro" id="IPR000644">
    <property type="entry name" value="CBS_dom"/>
</dbReference>
<dbReference type="Gene3D" id="3.30.465.10">
    <property type="match status" value="1"/>
</dbReference>
<keyword evidence="8 10" id="KW-0472">Membrane</keyword>
<comment type="caution">
    <text evidence="14">The sequence shown here is derived from an EMBL/GenBank/DDBJ whole genome shotgun (WGS) entry which is preliminary data.</text>
</comment>
<evidence type="ECO:0000256" key="11">
    <source>
        <dbReference type="SAM" id="Phobius"/>
    </source>
</evidence>
<dbReference type="Gene3D" id="3.10.580.10">
    <property type="entry name" value="CBS-domain"/>
    <property type="match status" value="1"/>
</dbReference>
<dbReference type="AlphaFoldDB" id="A0A932I2C4"/>
<evidence type="ECO:0000259" key="13">
    <source>
        <dbReference type="PROSITE" id="PS51846"/>
    </source>
</evidence>
<dbReference type="InterPro" id="IPR016169">
    <property type="entry name" value="FAD-bd_PCMH_sub2"/>
</dbReference>
<accession>A0A932I2C4</accession>
<dbReference type="InterPro" id="IPR046342">
    <property type="entry name" value="CBS_dom_sf"/>
</dbReference>
<evidence type="ECO:0000256" key="10">
    <source>
        <dbReference type="PROSITE-ProRule" id="PRU01193"/>
    </source>
</evidence>
<proteinExistence type="inferred from homology"/>
<keyword evidence="7 9" id="KW-0129">CBS domain</keyword>
<evidence type="ECO:0000256" key="6">
    <source>
        <dbReference type="ARBA" id="ARBA00022989"/>
    </source>
</evidence>
<sequence>MPLSLVLAAGFVLLLFEAFFAGAEIAIVSANRNRLRAMADEGHRGAGLALDLLARPEWLHGTILTWHNASFVTNVSIATLAAIQVAGPRYGELLSILVVIPFLVIFGEVMPKSYFQERADVIAPRIAPIVWAARVGAYPAVWAVSLLIGLVTGGKTAREESSTFITRRELEALVEEPSEGDVHPVERKMIGRIFSFGDLRADDVMVPLVDVSAVDEQGTVEDAIERIEKDGHSRIPVYRENINHIVGVVYARDILALGPEAAGPLLSKPGLVREVYYVPDSKPADDLLADLQREKHKLAIVVDEYGGCVGVVTVEDLVEEIVGEISDEYDVDEVRLFRRVGDRKYMVDARMEIEAVRDELSVPVPDGDYNTLGGFLLERFGRIPKAGEQIVVEGWIFTIEAATERQIESVRLEPVPEDANAPGPEDRA</sequence>
<keyword evidence="5" id="KW-0677">Repeat</keyword>
<dbReference type="PROSITE" id="PS51371">
    <property type="entry name" value="CBS"/>
    <property type="match status" value="2"/>
</dbReference>
<feature type="transmembrane region" description="Helical" evidence="11">
    <location>
        <begin position="129"/>
        <end position="151"/>
    </location>
</feature>
<dbReference type="Pfam" id="PF01595">
    <property type="entry name" value="CNNM"/>
    <property type="match status" value="1"/>
</dbReference>
<evidence type="ECO:0000259" key="12">
    <source>
        <dbReference type="PROSITE" id="PS51371"/>
    </source>
</evidence>
<dbReference type="InterPro" id="IPR002550">
    <property type="entry name" value="CNNM"/>
</dbReference>
<dbReference type="SMART" id="SM01091">
    <property type="entry name" value="CorC_HlyC"/>
    <property type="match status" value="1"/>
</dbReference>
<name>A0A932I2C4_UNCTE</name>